<keyword evidence="4 6" id="KW-1133">Transmembrane helix</keyword>
<dbReference type="PANTHER" id="PTHR30177:SF4">
    <property type="entry name" value="OSMOPROTECTANT IMPORT PERMEASE PROTEIN OSMW"/>
    <property type="match status" value="1"/>
</dbReference>
<name>A0A9D2S625_9FIRM</name>
<organism evidence="8 9">
    <name type="scientific">Candidatus Flavonifractor intestinipullorum</name>
    <dbReference type="NCBI Taxonomy" id="2838587"/>
    <lineage>
        <taxon>Bacteria</taxon>
        <taxon>Bacillati</taxon>
        <taxon>Bacillota</taxon>
        <taxon>Clostridia</taxon>
        <taxon>Eubacteriales</taxon>
        <taxon>Oscillospiraceae</taxon>
        <taxon>Flavonifractor</taxon>
    </lineage>
</organism>
<sequence length="213" mass="22179">MELLREIAELYVQRADWFGGLLLAHIGLALAAIAMSGTLGLLLGTSIAEHPRAAPPVMGLCNVLYTIPAISLLGILIPFSGIGNKTAVIALTIYGIMPMVRNTYVGLTSLDPDILEAAKGMGSTRMQALLRVKLPMAAGVILAGVRNMVVMTISVAGIASFVGAGGLGVAIYRGITIYNPAMTAAGSILIALLAILCDLVLGALERYFKKRGS</sequence>
<keyword evidence="5 6" id="KW-0472">Membrane</keyword>
<accession>A0A9D2S625</accession>
<feature type="transmembrane region" description="Helical" evidence="6">
    <location>
        <begin position="57"/>
        <end position="81"/>
    </location>
</feature>
<dbReference type="EMBL" id="DWYC01000061">
    <property type="protein sequence ID" value="HJB57331.1"/>
    <property type="molecule type" value="Genomic_DNA"/>
</dbReference>
<keyword evidence="2 6" id="KW-0813">Transport</keyword>
<dbReference type="SUPFAM" id="SSF161098">
    <property type="entry name" value="MetI-like"/>
    <property type="match status" value="1"/>
</dbReference>
<dbReference type="GO" id="GO:0055085">
    <property type="term" value="P:transmembrane transport"/>
    <property type="evidence" value="ECO:0007669"/>
    <property type="project" value="InterPro"/>
</dbReference>
<dbReference type="AlphaFoldDB" id="A0A9D2S625"/>
<gene>
    <name evidence="8" type="ORF">H9714_07255</name>
</gene>
<evidence type="ECO:0000256" key="6">
    <source>
        <dbReference type="RuleBase" id="RU363032"/>
    </source>
</evidence>
<evidence type="ECO:0000256" key="4">
    <source>
        <dbReference type="ARBA" id="ARBA00022989"/>
    </source>
</evidence>
<dbReference type="InterPro" id="IPR035906">
    <property type="entry name" value="MetI-like_sf"/>
</dbReference>
<proteinExistence type="inferred from homology"/>
<dbReference type="GO" id="GO:0031460">
    <property type="term" value="P:glycine betaine transport"/>
    <property type="evidence" value="ECO:0007669"/>
    <property type="project" value="TreeGrafter"/>
</dbReference>
<dbReference type="Gene3D" id="1.10.3720.10">
    <property type="entry name" value="MetI-like"/>
    <property type="match status" value="1"/>
</dbReference>
<dbReference type="PANTHER" id="PTHR30177">
    <property type="entry name" value="GLYCINE BETAINE/L-PROLINE TRANSPORT SYSTEM PERMEASE PROTEIN PROW"/>
    <property type="match status" value="1"/>
</dbReference>
<keyword evidence="3 6" id="KW-0812">Transmembrane</keyword>
<reference evidence="8" key="2">
    <citation type="submission" date="2021-04" db="EMBL/GenBank/DDBJ databases">
        <authorList>
            <person name="Gilroy R."/>
        </authorList>
    </citation>
    <scope>NUCLEOTIDE SEQUENCE</scope>
    <source>
        <strain evidence="8">CHK189-11263</strain>
    </source>
</reference>
<evidence type="ECO:0000313" key="9">
    <source>
        <dbReference type="Proteomes" id="UP000824208"/>
    </source>
</evidence>
<dbReference type="FunFam" id="1.10.3720.10:FF:000001">
    <property type="entry name" value="Glycine betaine ABC transporter, permease"/>
    <property type="match status" value="1"/>
</dbReference>
<evidence type="ECO:0000256" key="2">
    <source>
        <dbReference type="ARBA" id="ARBA00022448"/>
    </source>
</evidence>
<evidence type="ECO:0000256" key="3">
    <source>
        <dbReference type="ARBA" id="ARBA00022692"/>
    </source>
</evidence>
<dbReference type="CDD" id="cd06261">
    <property type="entry name" value="TM_PBP2"/>
    <property type="match status" value="1"/>
</dbReference>
<feature type="transmembrane region" description="Helical" evidence="6">
    <location>
        <begin position="151"/>
        <end position="172"/>
    </location>
</feature>
<comment type="similarity">
    <text evidence="6">Belongs to the binding-protein-dependent transport system permease family.</text>
</comment>
<evidence type="ECO:0000313" key="8">
    <source>
        <dbReference type="EMBL" id="HJB57331.1"/>
    </source>
</evidence>
<comment type="caution">
    <text evidence="8">The sequence shown here is derived from an EMBL/GenBank/DDBJ whole genome shotgun (WGS) entry which is preliminary data.</text>
</comment>
<dbReference type="PROSITE" id="PS50928">
    <property type="entry name" value="ABC_TM1"/>
    <property type="match status" value="1"/>
</dbReference>
<dbReference type="GO" id="GO:0005886">
    <property type="term" value="C:plasma membrane"/>
    <property type="evidence" value="ECO:0007669"/>
    <property type="project" value="UniProtKB-SubCell"/>
</dbReference>
<feature type="transmembrane region" description="Helical" evidence="6">
    <location>
        <begin position="128"/>
        <end position="145"/>
    </location>
</feature>
<dbReference type="Proteomes" id="UP000824208">
    <property type="component" value="Unassembled WGS sequence"/>
</dbReference>
<evidence type="ECO:0000259" key="7">
    <source>
        <dbReference type="PROSITE" id="PS50928"/>
    </source>
</evidence>
<feature type="transmembrane region" description="Helical" evidence="6">
    <location>
        <begin position="20"/>
        <end position="45"/>
    </location>
</feature>
<protein>
    <submittedName>
        <fullName evidence="8">ABC transporter permease</fullName>
    </submittedName>
</protein>
<comment type="subcellular location">
    <subcellularLocation>
        <location evidence="6">Cell membrane</location>
        <topology evidence="6">Multi-pass membrane protein</topology>
    </subcellularLocation>
    <subcellularLocation>
        <location evidence="1">Membrane</location>
        <topology evidence="1">Multi-pass membrane protein</topology>
    </subcellularLocation>
</comment>
<reference evidence="8" key="1">
    <citation type="journal article" date="2021" name="PeerJ">
        <title>Extensive microbial diversity within the chicken gut microbiome revealed by metagenomics and culture.</title>
        <authorList>
            <person name="Gilroy R."/>
            <person name="Ravi A."/>
            <person name="Getino M."/>
            <person name="Pursley I."/>
            <person name="Horton D.L."/>
            <person name="Alikhan N.F."/>
            <person name="Baker D."/>
            <person name="Gharbi K."/>
            <person name="Hall N."/>
            <person name="Watson M."/>
            <person name="Adriaenssens E.M."/>
            <person name="Foster-Nyarko E."/>
            <person name="Jarju S."/>
            <person name="Secka A."/>
            <person name="Antonio M."/>
            <person name="Oren A."/>
            <person name="Chaudhuri R.R."/>
            <person name="La Ragione R."/>
            <person name="Hildebrand F."/>
            <person name="Pallen M.J."/>
        </authorList>
    </citation>
    <scope>NUCLEOTIDE SEQUENCE</scope>
    <source>
        <strain evidence="8">CHK189-11263</strain>
    </source>
</reference>
<dbReference type="Pfam" id="PF00528">
    <property type="entry name" value="BPD_transp_1"/>
    <property type="match status" value="1"/>
</dbReference>
<feature type="transmembrane region" description="Helical" evidence="6">
    <location>
        <begin position="87"/>
        <end position="107"/>
    </location>
</feature>
<dbReference type="InterPro" id="IPR000515">
    <property type="entry name" value="MetI-like"/>
</dbReference>
<dbReference type="InterPro" id="IPR051204">
    <property type="entry name" value="ABC_transp_perm/SBD"/>
</dbReference>
<feature type="transmembrane region" description="Helical" evidence="6">
    <location>
        <begin position="184"/>
        <end position="204"/>
    </location>
</feature>
<feature type="domain" description="ABC transmembrane type-1" evidence="7">
    <location>
        <begin position="22"/>
        <end position="201"/>
    </location>
</feature>
<evidence type="ECO:0000256" key="5">
    <source>
        <dbReference type="ARBA" id="ARBA00023136"/>
    </source>
</evidence>
<evidence type="ECO:0000256" key="1">
    <source>
        <dbReference type="ARBA" id="ARBA00004141"/>
    </source>
</evidence>